<keyword evidence="6" id="KW-1185">Reference proteome</keyword>
<dbReference type="PANTHER" id="PTHR17695">
    <property type="entry name" value="SMALL SUBUNIT PROCESSOME COMPONENT 20 HOMOLOG"/>
    <property type="match status" value="1"/>
</dbReference>
<feature type="region of interest" description="Disordered" evidence="1">
    <location>
        <begin position="1"/>
        <end position="22"/>
    </location>
</feature>
<gene>
    <name evidence="5" type="ORF">CEURO_LOCUS4020</name>
</gene>
<evidence type="ECO:0000259" key="2">
    <source>
        <dbReference type="Pfam" id="PF07539"/>
    </source>
</evidence>
<evidence type="ECO:0008006" key="7">
    <source>
        <dbReference type="Google" id="ProtNLM"/>
    </source>
</evidence>
<dbReference type="InterPro" id="IPR011430">
    <property type="entry name" value="UTP20_N"/>
</dbReference>
<evidence type="ECO:0000259" key="3">
    <source>
        <dbReference type="Pfam" id="PF20416"/>
    </source>
</evidence>
<proteinExistence type="predicted"/>
<sequence length="2678" mass="304050">MEPKSDAMDVESPKKSSPPRPRRRFVFKTLSQRIKDIDIHVYKSLDPMKTEPSEGSSFFRDCLVQYRELNTAEDFISFYEEMLPLVQTLPQIVLQKELILSELLSRLHMKGRLSVEPILRLIAALSRDLVDDFLPFLHRVANSLVALLHSGADREPEIVEQIFTSWSCIMMYLQKYITKDVLHALKDTVKLRYFPKDYVQEFMAESVSFLLRNASFQELRRGIQHLMTEVVKKPSLTRKSASSSLIAYAMRGTSSRFHSRAGQVLRLLISNSLYSIDSHFDGGPETVLEVVVGVFQKLCEKMNSSELKLMWNCLLKGITNNVTSSHPVHLCRLLSLLISTVQKKFVGKLSDYQQILEVISLLVQTYYVPSSTLHPMDLATELFDKILSLMLCVVDALHKSNNVSDLTCASLQWAPVFSLRNKSFSLHTFLKEFLSKDPDILHCFQANIMSALTELLEISEDEFVYLLYIFCERIPVHWKSFFDGIPKEEVSRIRSFFGKALALWVQHIKDMKEKGFPSELQENSVGLLWGIIGCYPYMNDGRANPSLLVDLMFAIDDLLTVKSDLCRNTWQCLIGATLGSLLKLADMQSAAFLEPEVSKFLDLARRHNRCSQILSGVADILDSIYGKQADTPIEQYHPELVATKVESALDIFSENLCHCNKEVRLSTLRILNHYEPLCDGYSANEHDDNKRRSDDHQTCAADDHRNNVVQLLLSIEEMPLSNATSRKVVLLVSKIQTNLSSARVHEHYIPAALFGVIGIIHNKFNDLWSPALDCISVLLGKYFEMLWDRYVKYLDFCISTALGPDDQTCKGGIESCGDDDGLAARFYSYCSSSSYSTSSAEVISLLIQSLQRVPSVAESRSRQIIPLFLKFIGYNVEELLSVESYNKLNLKGEEWKNVLKEWLNLFRLMRNPKAFYHNQFLKDVLQYRLLDESDAELQMKVLDCLMNWKDTFMLPYEQHLKHLISVKNLREEITTWSLSRDSHLIDEQHRGFLVPIVIRILAPKVRNLKTLASRKHASVNLRKAILGFLAQLDVDELPLFFSLLVKSLVGKEAGFAGNIESLWNAPQSLNDEYSSFGVFKHFVSINTNKNYLKKIKSFLHVIEETVAVFDEKRISPFLNLLLVCVSCLLEICTSTLDNADSSLIVANHSDAVDTEAMTQTSIEKSKELRSACLRIISFILNKYEGHDFSSRFWDSFFKSVKPLIAGFKQEGASSEKPSSLFSCFLAMSRSYKLVPLLFREKNLVPDIFAMLSITTASQAIVCYVLKFIENLLTLDDEQTDEEKPIKKLLLPHLDVLVSSLHYLFVNDGPRKRKFTKYPGENELNVFKLLSKYIDEPLAAKKYVDVLLPLLSKKSHSSDICLGTLQIIRHVVRPLGNGCVKSILKSISPLLISGGPDVRGSVFEVLDALAEKDSSLLGLAKLLHELNATSASEMGDLDYDTIVAAYEKLNVDFFYTAEEEHALMILSNSVRDMSSEDLILRQSAFRVLASFIVFSGQILELEMKPDQVCSGPRVVHIINTFLMKHMGHAMNKEGSVRKAWIDLLREMVLKLHTMTEFKACVVLCSEDPEQDFFNNVVDLQRPRRARALSRFSNAVNSGSFSKGVVDRVFVPLIFSMLLDLQNGKGENIRSACIKALASLSKWMDWKAYYGLLLRCFREMTLKQDKQKVLMRLICSILDQFHFSEASSVHEIEGSMGNIPDADTSKEVSTMSGTYTRCGNCSSVQICLQKDVLPRVQKFLMSDSENVNVTISLVALKVLKLLPGDIMELQLPSILHRISNFLKNRLESVRDEARSALAACLKELGLEYLQFIIKVLRGTLKRGFELHVLGYTLNFILTKFLLNPTGLNLDYCLEDLLYVAENDILGDVSEEKEVEKIASKMKETRKQKSYETLKMIAQNITFKAHAIKLLSPVTIHLQKQLTPKVKPKLENMLKHIAAGIQCNSSVNQKELFVFVYGLIKDGLTDEHFGRESLQDKDAAKDENTNSNRLVNVDRQYSYLITEFALGLLQNYLRNMKLDKGDEKLLSMLDPFVRLLGNCLSSKYENIIFASLKSLYSIVRLPLPSLENEADHIKNSLLDIAQGSVNGSTPLMESCTKLLTLLLRMTKMTLSEAQLQSLVQFPFFVDLERNPSFVALSLLKAIINRKLVVPEIYDVVKRVSELMVTSQVESIRRKCSQILLQFLLRYQISKKRFQQHLDLLLANLRYEHSTGREAVLEMIHVIIKKFPTIIDEQSQTIFMHLVICLANDQDNKVRSMAGAAIKRLAGHLNSHSLKSILEFSFSWYLGGKQHLWSSAAQVLGLLVEVMGNSFQEHVAQVLPVMGNILQSAANVITDKQLCISDEAIPLWKEVYYSLVLLEKILHQFISLCFSKQLEDTWETICDFLLYPHIWVRNISCRLIALYFARVAEFYKETEVLESFSLMGTSRLFHIAVSLISQLNVQPVDDAAGTLISQNLVFAICHLHGLLVGSKHDGGDSAFGPDEQGRLVKAFNLLDPKKGRSIYTSFNFHLNDSVHKAEYQGSILITNLLKRMGKIPIQMEAVQARVVLNSFKAISTKLIDQSKVLTSEGEVDCQSYAHQMLLPLYKICEGLAGKVISDDVKQLAQEVCETIQKVVGRQTFFRMYGQIGKGLKAKRDKRKQEEKVMAVVNPMQNAKRKMRIASKSKANKRRKIMSMKMTRWMR</sequence>
<reference evidence="5" key="1">
    <citation type="submission" date="2022-07" db="EMBL/GenBank/DDBJ databases">
        <authorList>
            <person name="Macas J."/>
            <person name="Novak P."/>
            <person name="Neumann P."/>
        </authorList>
    </citation>
    <scope>NUCLEOTIDE SEQUENCE</scope>
</reference>
<dbReference type="SUPFAM" id="SSF48371">
    <property type="entry name" value="ARM repeat"/>
    <property type="match status" value="3"/>
</dbReference>
<evidence type="ECO:0000313" key="6">
    <source>
        <dbReference type="Proteomes" id="UP001152484"/>
    </source>
</evidence>
<organism evidence="5 6">
    <name type="scientific">Cuscuta europaea</name>
    <name type="common">European dodder</name>
    <dbReference type="NCBI Taxonomy" id="41803"/>
    <lineage>
        <taxon>Eukaryota</taxon>
        <taxon>Viridiplantae</taxon>
        <taxon>Streptophyta</taxon>
        <taxon>Embryophyta</taxon>
        <taxon>Tracheophyta</taxon>
        <taxon>Spermatophyta</taxon>
        <taxon>Magnoliopsida</taxon>
        <taxon>eudicotyledons</taxon>
        <taxon>Gunneridae</taxon>
        <taxon>Pentapetalae</taxon>
        <taxon>asterids</taxon>
        <taxon>lamiids</taxon>
        <taxon>Solanales</taxon>
        <taxon>Convolvulaceae</taxon>
        <taxon>Cuscuteae</taxon>
        <taxon>Cuscuta</taxon>
        <taxon>Cuscuta subgen. Cuscuta</taxon>
    </lineage>
</organism>
<evidence type="ECO:0000259" key="4">
    <source>
        <dbReference type="Pfam" id="PF23099"/>
    </source>
</evidence>
<dbReference type="OrthoDB" id="360653at2759"/>
<dbReference type="InterPro" id="IPR011989">
    <property type="entry name" value="ARM-like"/>
</dbReference>
<dbReference type="PANTHER" id="PTHR17695:SF11">
    <property type="entry name" value="SMALL SUBUNIT PROCESSOME COMPONENT 20 HOMOLOG"/>
    <property type="match status" value="1"/>
</dbReference>
<feature type="compositionally biased region" description="Basic and acidic residues" evidence="1">
    <location>
        <begin position="1"/>
        <end position="14"/>
    </location>
</feature>
<dbReference type="GO" id="GO:0032040">
    <property type="term" value="C:small-subunit processome"/>
    <property type="evidence" value="ECO:0007669"/>
    <property type="project" value="TreeGrafter"/>
</dbReference>
<dbReference type="Gene3D" id="1.25.10.10">
    <property type="entry name" value="Leucine-rich Repeat Variant"/>
    <property type="match status" value="2"/>
</dbReference>
<dbReference type="InterPro" id="IPR016024">
    <property type="entry name" value="ARM-type_fold"/>
</dbReference>
<dbReference type="InterPro" id="IPR057525">
    <property type="entry name" value="UTP20_C"/>
</dbReference>
<dbReference type="InterPro" id="IPR046523">
    <property type="entry name" value="UTP20_dom"/>
</dbReference>
<comment type="caution">
    <text evidence="5">The sequence shown here is derived from an EMBL/GenBank/DDBJ whole genome shotgun (WGS) entry which is preliminary data.</text>
</comment>
<evidence type="ECO:0000256" key="1">
    <source>
        <dbReference type="SAM" id="MobiDB-lite"/>
    </source>
</evidence>
<dbReference type="Pfam" id="PF23099">
    <property type="entry name" value="UTP20_C"/>
    <property type="match status" value="1"/>
</dbReference>
<dbReference type="Pfam" id="PF07539">
    <property type="entry name" value="UTP20_N"/>
    <property type="match status" value="1"/>
</dbReference>
<dbReference type="EMBL" id="CAMAPE010000008">
    <property type="protein sequence ID" value="CAH9071671.1"/>
    <property type="molecule type" value="Genomic_DNA"/>
</dbReference>
<feature type="domain" description="U3 small nucleolar RNA-associated protein 20 N-terminal" evidence="2">
    <location>
        <begin position="896"/>
        <end position="1501"/>
    </location>
</feature>
<dbReference type="Pfam" id="PF20416">
    <property type="entry name" value="UTP20"/>
    <property type="match status" value="1"/>
</dbReference>
<feature type="domain" description="U3 small nucleolar RNA-associated protein 20" evidence="3">
    <location>
        <begin position="1741"/>
        <end position="1957"/>
    </location>
</feature>
<dbReference type="InterPro" id="IPR052575">
    <property type="entry name" value="SSU_processome_comp_20"/>
</dbReference>
<dbReference type="Proteomes" id="UP001152484">
    <property type="component" value="Unassembled WGS sequence"/>
</dbReference>
<evidence type="ECO:0000313" key="5">
    <source>
        <dbReference type="EMBL" id="CAH9071671.1"/>
    </source>
</evidence>
<dbReference type="GO" id="GO:0030686">
    <property type="term" value="C:90S preribosome"/>
    <property type="evidence" value="ECO:0007669"/>
    <property type="project" value="TreeGrafter"/>
</dbReference>
<accession>A0A9P1E1A9</accession>
<feature type="domain" description="U3 small nucleolar RNA-associated protein 20 C-terminal" evidence="4">
    <location>
        <begin position="2593"/>
        <end position="2668"/>
    </location>
</feature>
<protein>
    <recommendedName>
        <fullName evidence="7">Small subunit processome component 20 homolog</fullName>
    </recommendedName>
</protein>
<name>A0A9P1E1A9_CUSEU</name>